<accession>X1H4C6</accession>
<dbReference type="InterPro" id="IPR016039">
    <property type="entry name" value="Thiolase-like"/>
</dbReference>
<dbReference type="SUPFAM" id="SSF53901">
    <property type="entry name" value="Thiolase-like"/>
    <property type="match status" value="1"/>
</dbReference>
<name>X1H4C6_9ZZZZ</name>
<evidence type="ECO:0000313" key="1">
    <source>
        <dbReference type="EMBL" id="GAH65001.1"/>
    </source>
</evidence>
<sequence>ATGGYTVRMAYAEVASGLSDLCLCLGVEKCNDCYDEKTGTTTPEVLNAIAYSADMTYEYPMGMMAASSYVSMVNAHFEEFGNPTENQMA</sequence>
<dbReference type="AlphaFoldDB" id="X1H4C6"/>
<comment type="caution">
    <text evidence="1">The sequence shown here is derived from an EMBL/GenBank/DDBJ whole genome shotgun (WGS) entry which is preliminary data.</text>
</comment>
<gene>
    <name evidence="1" type="ORF">S03H2_44676</name>
</gene>
<dbReference type="Gene3D" id="3.40.47.10">
    <property type="match status" value="1"/>
</dbReference>
<organism evidence="1">
    <name type="scientific">marine sediment metagenome</name>
    <dbReference type="NCBI Taxonomy" id="412755"/>
    <lineage>
        <taxon>unclassified sequences</taxon>
        <taxon>metagenomes</taxon>
        <taxon>ecological metagenomes</taxon>
    </lineage>
</organism>
<feature type="non-terminal residue" evidence="1">
    <location>
        <position position="1"/>
    </location>
</feature>
<proteinExistence type="predicted"/>
<dbReference type="GO" id="GO:0016746">
    <property type="term" value="F:acyltransferase activity"/>
    <property type="evidence" value="ECO:0007669"/>
    <property type="project" value="InterPro"/>
</dbReference>
<reference evidence="1" key="1">
    <citation type="journal article" date="2014" name="Front. Microbiol.">
        <title>High frequency of phylogenetically diverse reductive dehalogenase-homologous genes in deep subseafloor sedimentary metagenomes.</title>
        <authorList>
            <person name="Kawai M."/>
            <person name="Futagami T."/>
            <person name="Toyoda A."/>
            <person name="Takaki Y."/>
            <person name="Nishi S."/>
            <person name="Hori S."/>
            <person name="Arai W."/>
            <person name="Tsubouchi T."/>
            <person name="Morono Y."/>
            <person name="Uchiyama I."/>
            <person name="Ito T."/>
            <person name="Fujiyama A."/>
            <person name="Inagaki F."/>
            <person name="Takami H."/>
        </authorList>
    </citation>
    <scope>NUCLEOTIDE SEQUENCE</scope>
    <source>
        <strain evidence="1">Expedition CK06-06</strain>
    </source>
</reference>
<dbReference type="EMBL" id="BARU01027952">
    <property type="protein sequence ID" value="GAH65001.1"/>
    <property type="molecule type" value="Genomic_DNA"/>
</dbReference>
<protein>
    <submittedName>
        <fullName evidence="1">Uncharacterized protein</fullName>
    </submittedName>
</protein>